<dbReference type="InterPro" id="IPR015943">
    <property type="entry name" value="WD40/YVTN_repeat-like_dom_sf"/>
</dbReference>
<evidence type="ECO:0000256" key="1">
    <source>
        <dbReference type="SAM" id="MobiDB-lite"/>
    </source>
</evidence>
<comment type="caution">
    <text evidence="3">The sequence shown here is derived from an EMBL/GenBank/DDBJ whole genome shotgun (WGS) entry which is preliminary data.</text>
</comment>
<feature type="region of interest" description="Disordered" evidence="1">
    <location>
        <begin position="99"/>
        <end position="138"/>
    </location>
</feature>
<dbReference type="InterPro" id="IPR001680">
    <property type="entry name" value="WD40_rpt"/>
</dbReference>
<dbReference type="EMBL" id="PZQS01000004">
    <property type="protein sequence ID" value="PVD32092.1"/>
    <property type="molecule type" value="Genomic_DNA"/>
</dbReference>
<dbReference type="Pfam" id="PF03456">
    <property type="entry name" value="uDENN"/>
    <property type="match status" value="1"/>
</dbReference>
<evidence type="ECO:0000313" key="3">
    <source>
        <dbReference type="EMBL" id="PVD32092.1"/>
    </source>
</evidence>
<feature type="compositionally biased region" description="Polar residues" evidence="1">
    <location>
        <begin position="106"/>
        <end position="117"/>
    </location>
</feature>
<dbReference type="GO" id="GO:0031410">
    <property type="term" value="C:cytoplasmic vesicle"/>
    <property type="evidence" value="ECO:0007669"/>
    <property type="project" value="TreeGrafter"/>
</dbReference>
<dbReference type="InterPro" id="IPR043153">
    <property type="entry name" value="DENN_C"/>
</dbReference>
<keyword evidence="4" id="KW-1185">Reference proteome</keyword>
<dbReference type="SMART" id="SM00320">
    <property type="entry name" value="WD40"/>
    <property type="match status" value="6"/>
</dbReference>
<dbReference type="InterPro" id="IPR001194">
    <property type="entry name" value="cDENN_dom"/>
</dbReference>
<dbReference type="Proteomes" id="UP000245119">
    <property type="component" value="Linkage Group LG4"/>
</dbReference>
<dbReference type="SUPFAM" id="SSF50998">
    <property type="entry name" value="Quinoprotein alcohol dehydrogenase-like"/>
    <property type="match status" value="1"/>
</dbReference>
<dbReference type="PROSITE" id="PS50211">
    <property type="entry name" value="DENN"/>
    <property type="match status" value="1"/>
</dbReference>
<dbReference type="SMART" id="SM00801">
    <property type="entry name" value="dDENN"/>
    <property type="match status" value="1"/>
</dbReference>
<dbReference type="GO" id="GO:0032483">
    <property type="term" value="P:regulation of Rab protein signal transduction"/>
    <property type="evidence" value="ECO:0007669"/>
    <property type="project" value="TreeGrafter"/>
</dbReference>
<dbReference type="InterPro" id="IPR005113">
    <property type="entry name" value="uDENN_dom"/>
</dbReference>
<gene>
    <name evidence="3" type="ORF">C0Q70_07520</name>
</gene>
<dbReference type="Pfam" id="PF23748">
    <property type="entry name" value="Beta-prop_LRRK2"/>
    <property type="match status" value="1"/>
</dbReference>
<dbReference type="InterPro" id="IPR005112">
    <property type="entry name" value="dDENN_dom"/>
</dbReference>
<evidence type="ECO:0000259" key="2">
    <source>
        <dbReference type="PROSITE" id="PS50211"/>
    </source>
</evidence>
<accession>A0A2T7PF97</accession>
<dbReference type="InterPro" id="IPR056602">
    <property type="entry name" value="Beta-prop_LRRK2"/>
</dbReference>
<dbReference type="GO" id="GO:0005085">
    <property type="term" value="F:guanyl-nucleotide exchange factor activity"/>
    <property type="evidence" value="ECO:0007669"/>
    <property type="project" value="UniProtKB-ARBA"/>
</dbReference>
<reference evidence="3 4" key="1">
    <citation type="submission" date="2018-04" db="EMBL/GenBank/DDBJ databases">
        <title>The genome of golden apple snail Pomacea canaliculata provides insight into stress tolerance and invasive adaptation.</title>
        <authorList>
            <person name="Liu C."/>
            <person name="Liu B."/>
            <person name="Ren Y."/>
            <person name="Zhang Y."/>
            <person name="Wang H."/>
            <person name="Li S."/>
            <person name="Jiang F."/>
            <person name="Yin L."/>
            <person name="Zhang G."/>
            <person name="Qian W."/>
            <person name="Fan W."/>
        </authorList>
    </citation>
    <scope>NUCLEOTIDE SEQUENCE [LARGE SCALE GENOMIC DNA]</scope>
    <source>
        <strain evidence="3">SZHN2017</strain>
        <tissue evidence="3">Muscle</tissue>
    </source>
</reference>
<dbReference type="PANTHER" id="PTHR12296:SF21">
    <property type="entry name" value="DENN DOMAIN-CONTAINING PROTEIN 3"/>
    <property type="match status" value="1"/>
</dbReference>
<dbReference type="InterPro" id="IPR051696">
    <property type="entry name" value="DENN_Domain_GEFs"/>
</dbReference>
<sequence>MEMIAETSEESVVMDGGEEICPGPMTKNGMTMANRLAELMLVVGINDDTGLIPLNGRGLEKSGEDLFSNIYFEEYEPHVLAAVSATKALYFQPYFMEDPDYPPTHQPSQQSSAGKQQDLSKRGQRPRAKFAPRGPSVSPAVITHHLKKVEPGKMSASMKGADLPISEDVIRSLTTFCFPDNVKVYRECPEDSVHFLVLTDIAGNKTFATCITFYKPYIIELGSKCNLVITLDLKESSSLNSREVRGFFPQCCCVVSKAPYFYATKEILSCLISHVEHDMEEMYTFVKDFTYTMTMCPVPPAGNVIVEMSVYNLSVMLYPAECAEKPVNDLPLHLVFLCFHADDVLRILSAVLMEQRIVFVSSNYALLTIIMESFLYYILPFRWRFTYVPILSATSLELLEAPGTFMMGCHTRHLDIVALVGGLVVVNVDEGTLSVNPETCLSPRRGSITNSNIIPDVPQESANLFKKICKRVRFQLELSDVQRPFYYDIEQERMFRMKKCLQFNAEISFAFLELMVNLFRGVMPCLRVEVRQFNKQSFLESIEFTDKPFYEKVVTTDMFKMFIEDRLNERVDQWSEYEMKTRPWAKRAGGLVDSTSISVRAKHLKKPLRKQVSISTFSSSLTPKVFEVFSLPPLNDSRSYIRNSICKLNKAFDLPEIDREDILRRKGLNHVQELTQGHEPRSPGFVETAQYLKMTSVCLEEFVETVSLLAMSNDYDTIQRLFHALCMPMRPTHVDHYTMEMLYHAYVENEKQCEQLVVPEDFLKSEELLLRVSALVKTDFGNGRIVLTDKRIFFLKDGTNAFREVVKVRNITSVEKQQVDSLLYSVKTLFIDGDNGKLGGFTAVLKEERNCWAMLVEEMRAGRLVAEATKDVTAVSQAIQNVLLVDAIIRSGQDENTTHHRNLTQVAESMCYFTTFVAEGHHKLSQDTMLALQQRVDPNIGQRERKTVEVLLYTPGCESLHVSQGNIPPRLWCGMGDGKVKVFDATNWTLEKTFVQTKSTVTCLAAVGDTQVWAGSQGIFIIDTATISCNKTLTDHLDLVSDIAISKSGRHAYSSCVGGVLIKWEVQTLTALYTFSLGADRAIRSLSLNEDNQLWCGTWESIHVVSADGKYLQSFEYPATGKSKQEQLDCLLVVKGEIWAGCRRSGQIVVWDKKTAKYKDTIQVECRGVSIMLCVGDKIWVGTKDGTIFIYKPENRELWKKIKAHDDAIRAMCTAEERYVISGSGSKDGKVAIWSPLAYSMELSNPSIHGE</sequence>
<dbReference type="Gene3D" id="3.40.50.11500">
    <property type="match status" value="1"/>
</dbReference>
<dbReference type="SMART" id="SM00799">
    <property type="entry name" value="DENN"/>
    <property type="match status" value="1"/>
</dbReference>
<dbReference type="SMART" id="SM00800">
    <property type="entry name" value="uDENN"/>
    <property type="match status" value="1"/>
</dbReference>
<dbReference type="AlphaFoldDB" id="A0A2T7PF97"/>
<organism evidence="3 4">
    <name type="scientific">Pomacea canaliculata</name>
    <name type="common">Golden apple snail</name>
    <dbReference type="NCBI Taxonomy" id="400727"/>
    <lineage>
        <taxon>Eukaryota</taxon>
        <taxon>Metazoa</taxon>
        <taxon>Spiralia</taxon>
        <taxon>Lophotrochozoa</taxon>
        <taxon>Mollusca</taxon>
        <taxon>Gastropoda</taxon>
        <taxon>Caenogastropoda</taxon>
        <taxon>Architaenioglossa</taxon>
        <taxon>Ampullarioidea</taxon>
        <taxon>Ampullariidae</taxon>
        <taxon>Pomacea</taxon>
    </lineage>
</organism>
<dbReference type="Gene3D" id="3.30.450.200">
    <property type="match status" value="1"/>
</dbReference>
<dbReference type="InterPro" id="IPR037516">
    <property type="entry name" value="Tripartite_DENN"/>
</dbReference>
<dbReference type="PANTHER" id="PTHR12296">
    <property type="entry name" value="DENN DOMAIN-CONTAINING PROTEIN 4"/>
    <property type="match status" value="1"/>
</dbReference>
<dbReference type="Gene3D" id="2.130.10.10">
    <property type="entry name" value="YVTN repeat-like/Quinoprotein amine dehydrogenase"/>
    <property type="match status" value="2"/>
</dbReference>
<dbReference type="STRING" id="400727.A0A2T7PF97"/>
<dbReference type="InterPro" id="IPR011047">
    <property type="entry name" value="Quinoprotein_ADH-like_sf"/>
</dbReference>
<dbReference type="Pfam" id="PF02141">
    <property type="entry name" value="DENN"/>
    <property type="match status" value="1"/>
</dbReference>
<feature type="domain" description="UDENN" evidence="2">
    <location>
        <begin position="137"/>
        <end position="573"/>
    </location>
</feature>
<evidence type="ECO:0000313" key="4">
    <source>
        <dbReference type="Proteomes" id="UP000245119"/>
    </source>
</evidence>
<dbReference type="Pfam" id="PF03455">
    <property type="entry name" value="dDENN"/>
    <property type="match status" value="1"/>
</dbReference>
<protein>
    <recommendedName>
        <fullName evidence="2">UDENN domain-containing protein</fullName>
    </recommendedName>
</protein>
<proteinExistence type="predicted"/>
<dbReference type="OrthoDB" id="6019893at2759"/>
<name>A0A2T7PF97_POMCA</name>